<dbReference type="InterPro" id="IPR040598">
    <property type="entry name" value="NIP7_N"/>
</dbReference>
<gene>
    <name evidence="5" type="ORF">BO78DRAFT_371797</name>
</gene>
<dbReference type="GO" id="GO:0003723">
    <property type="term" value="F:RNA binding"/>
    <property type="evidence" value="ECO:0007669"/>
    <property type="project" value="UniProtKB-KW"/>
</dbReference>
<evidence type="ECO:0000259" key="3">
    <source>
        <dbReference type="Pfam" id="PF03657"/>
    </source>
</evidence>
<dbReference type="Gene3D" id="3.10.450.220">
    <property type="match status" value="1"/>
</dbReference>
<dbReference type="EMBL" id="KZ826361">
    <property type="protein sequence ID" value="PYI05146.1"/>
    <property type="molecule type" value="Genomic_DNA"/>
</dbReference>
<evidence type="ECO:0000259" key="4">
    <source>
        <dbReference type="Pfam" id="PF17833"/>
    </source>
</evidence>
<proteinExistence type="inferred from homology"/>
<dbReference type="STRING" id="1448318.A0A319E4X4"/>
<dbReference type="PROSITE" id="PS50890">
    <property type="entry name" value="PUA"/>
    <property type="match status" value="1"/>
</dbReference>
<evidence type="ECO:0000313" key="6">
    <source>
        <dbReference type="Proteomes" id="UP000248423"/>
    </source>
</evidence>
<comment type="subunit">
    <text evidence="2">Interacts with pre-ribosome complex.</text>
</comment>
<dbReference type="OrthoDB" id="27490at2759"/>
<organism evidence="5 6">
    <name type="scientific">Aspergillus sclerotiicarbonarius (strain CBS 121057 / IBT 28362)</name>
    <dbReference type="NCBI Taxonomy" id="1448318"/>
    <lineage>
        <taxon>Eukaryota</taxon>
        <taxon>Fungi</taxon>
        <taxon>Dikarya</taxon>
        <taxon>Ascomycota</taxon>
        <taxon>Pezizomycotina</taxon>
        <taxon>Eurotiomycetes</taxon>
        <taxon>Eurotiomycetidae</taxon>
        <taxon>Eurotiales</taxon>
        <taxon>Aspergillaceae</taxon>
        <taxon>Aspergillus</taxon>
        <taxon>Aspergillus subgen. Circumdati</taxon>
    </lineage>
</organism>
<accession>A0A319E4X4</accession>
<reference evidence="5 6" key="1">
    <citation type="submission" date="2018-02" db="EMBL/GenBank/DDBJ databases">
        <title>The genomes of Aspergillus section Nigri reveals drivers in fungal speciation.</title>
        <authorList>
            <consortium name="DOE Joint Genome Institute"/>
            <person name="Vesth T.C."/>
            <person name="Nybo J."/>
            <person name="Theobald S."/>
            <person name="Brandl J."/>
            <person name="Frisvad J.C."/>
            <person name="Nielsen K.F."/>
            <person name="Lyhne E.K."/>
            <person name="Kogle M.E."/>
            <person name="Kuo A."/>
            <person name="Riley R."/>
            <person name="Clum A."/>
            <person name="Nolan M."/>
            <person name="Lipzen A."/>
            <person name="Salamov A."/>
            <person name="Henrissat B."/>
            <person name="Wiebenga A."/>
            <person name="De vries R.P."/>
            <person name="Grigoriev I.V."/>
            <person name="Mortensen U.H."/>
            <person name="Andersen M.R."/>
            <person name="Baker S.E."/>
        </authorList>
    </citation>
    <scope>NUCLEOTIDE SEQUENCE [LARGE SCALE GENOMIC DNA]</scope>
    <source>
        <strain evidence="5 6">CBS 121057</strain>
    </source>
</reference>
<dbReference type="InterPro" id="IPR015947">
    <property type="entry name" value="PUA-like_sf"/>
</dbReference>
<keyword evidence="2" id="KW-0539">Nucleus</keyword>
<dbReference type="InterPro" id="IPR036974">
    <property type="entry name" value="PUA_sf"/>
</dbReference>
<dbReference type="VEuPathDB" id="FungiDB:BO78DRAFT_371797"/>
<comment type="function">
    <text evidence="2">Required for proper 27S pre-rRNA processing and 60S ribosome subunit assembly.</text>
</comment>
<dbReference type="SUPFAM" id="SSF88802">
    <property type="entry name" value="Pre-PUA domain"/>
    <property type="match status" value="1"/>
</dbReference>
<keyword evidence="6" id="KW-1185">Reference proteome</keyword>
<dbReference type="Proteomes" id="UP000248423">
    <property type="component" value="Unassembled WGS sequence"/>
</dbReference>
<dbReference type="AlphaFoldDB" id="A0A319E4X4"/>
<dbReference type="CDD" id="cd21146">
    <property type="entry name" value="Nip7_N_euk"/>
    <property type="match status" value="1"/>
</dbReference>
<dbReference type="CDD" id="cd21151">
    <property type="entry name" value="PUA_Nip7-like"/>
    <property type="match status" value="1"/>
</dbReference>
<protein>
    <recommendedName>
        <fullName evidence="2">60S ribosome subunit biogenesis protein NIP7</fullName>
    </recommendedName>
</protein>
<dbReference type="SUPFAM" id="SSF88697">
    <property type="entry name" value="PUA domain-like"/>
    <property type="match status" value="1"/>
</dbReference>
<dbReference type="FunFam" id="3.10.450.220:FF:000001">
    <property type="entry name" value="60S ribosome subunit biogenesis protein NIP7 homolog"/>
    <property type="match status" value="1"/>
</dbReference>
<evidence type="ECO:0000256" key="2">
    <source>
        <dbReference type="PIRNR" id="PIRNR017190"/>
    </source>
</evidence>
<name>A0A319E4X4_ASPSB</name>
<feature type="domain" description="60S ribosome subunit biogenesis protein NIP7 pre-PUA" evidence="4">
    <location>
        <begin position="1"/>
        <end position="89"/>
    </location>
</feature>
<dbReference type="GO" id="GO:0042255">
    <property type="term" value="P:ribosome assembly"/>
    <property type="evidence" value="ECO:0007669"/>
    <property type="project" value="InterPro"/>
</dbReference>
<dbReference type="InterPro" id="IPR016686">
    <property type="entry name" value="Ribosomal_synth_fac_NIP7"/>
</dbReference>
<dbReference type="PIRSF" id="PIRSF017190">
    <property type="entry name" value="Rbsml_synth_fac_NIP7"/>
    <property type="match status" value="1"/>
</dbReference>
<dbReference type="InterPro" id="IPR005155">
    <property type="entry name" value="UPF0113_PUA"/>
</dbReference>
<keyword evidence="1 2" id="KW-0694">RNA-binding</keyword>
<dbReference type="Pfam" id="PF03657">
    <property type="entry name" value="UPF0113"/>
    <property type="match status" value="1"/>
</dbReference>
<comment type="similarity">
    <text evidence="2">Belongs to the NIP7 family.</text>
</comment>
<dbReference type="Gene3D" id="2.30.130.10">
    <property type="entry name" value="PUA domain"/>
    <property type="match status" value="1"/>
</dbReference>
<dbReference type="GO" id="GO:0005634">
    <property type="term" value="C:nucleus"/>
    <property type="evidence" value="ECO:0007669"/>
    <property type="project" value="InterPro"/>
</dbReference>
<dbReference type="InterPro" id="IPR055359">
    <property type="entry name" value="Nip7_N_euk"/>
</dbReference>
<evidence type="ECO:0000313" key="5">
    <source>
        <dbReference type="EMBL" id="PYI05146.1"/>
    </source>
</evidence>
<dbReference type="Pfam" id="PF17833">
    <property type="entry name" value="pre-PUA_NIP7"/>
    <property type="match status" value="1"/>
</dbReference>
<sequence length="188" mass="20655">MRALTEPEFRTVLEKLAIYTHSSLKEIVGALENSTSGPDRYVFRLSNNRVYHVPLSIANLATSIPRAQLLSCGICLGRFTKTNKFRLHITALPVIAPHAQHKLYLRSNGIIPFLYGGKVVAAHVGRWSQDCLEHSGVVVFDADDKPLGFGIAAKGGAASRRAAPTDIVCFRQADCGEYLREEDTLFTA</sequence>
<keyword evidence="2" id="KW-0690">Ribosome biogenesis</keyword>
<evidence type="ECO:0000256" key="1">
    <source>
        <dbReference type="ARBA" id="ARBA00022884"/>
    </source>
</evidence>
<feature type="domain" description="UPF0113" evidence="3">
    <location>
        <begin position="103"/>
        <end position="181"/>
    </location>
</feature>